<dbReference type="Gene3D" id="3.30.200.20">
    <property type="entry name" value="Phosphorylase Kinase, domain 1"/>
    <property type="match status" value="1"/>
</dbReference>
<dbReference type="InterPro" id="IPR017441">
    <property type="entry name" value="Protein_kinase_ATP_BS"/>
</dbReference>
<dbReference type="InterPro" id="IPR008271">
    <property type="entry name" value="Ser/Thr_kinase_AS"/>
</dbReference>
<dbReference type="PROSITE" id="PS50011">
    <property type="entry name" value="PROTEIN_KINASE_DOM"/>
    <property type="match status" value="2"/>
</dbReference>
<dbReference type="GeneID" id="27361684"/>
<dbReference type="GO" id="GO:0004694">
    <property type="term" value="F:eukaryotic translation initiation factor 2alpha kinase activity"/>
    <property type="evidence" value="ECO:0007669"/>
    <property type="project" value="InterPro"/>
</dbReference>
<feature type="active site" description="Proton acceptor" evidence="10">
    <location>
        <position position="831"/>
    </location>
</feature>
<feature type="binding site" evidence="12">
    <location>
        <position position="598"/>
    </location>
    <ligand>
        <name>ATP</name>
        <dbReference type="ChEBI" id="CHEBI:30616"/>
    </ligand>
</feature>
<dbReference type="CDD" id="cd23823">
    <property type="entry name" value="RWD_GCN2"/>
    <property type="match status" value="1"/>
</dbReference>
<evidence type="ECO:0000256" key="5">
    <source>
        <dbReference type="ARBA" id="ARBA00022777"/>
    </source>
</evidence>
<evidence type="ECO:0000313" key="16">
    <source>
        <dbReference type="EMBL" id="KIW38659.1"/>
    </source>
</evidence>
<feature type="domain" description="RWD" evidence="15">
    <location>
        <begin position="47"/>
        <end position="156"/>
    </location>
</feature>
<dbReference type="SMART" id="SM00591">
    <property type="entry name" value="RWD"/>
    <property type="match status" value="1"/>
</dbReference>
<feature type="region of interest" description="Disordered" evidence="13">
    <location>
        <begin position="1353"/>
        <end position="1372"/>
    </location>
</feature>
<dbReference type="Pfam" id="PF05773">
    <property type="entry name" value="RWD"/>
    <property type="match status" value="1"/>
</dbReference>
<dbReference type="InterPro" id="IPR011009">
    <property type="entry name" value="Kinase-like_dom_sf"/>
</dbReference>
<dbReference type="InterPro" id="IPR041715">
    <property type="entry name" value="HisRS-like_core"/>
</dbReference>
<comment type="catalytic activity">
    <reaction evidence="9">
        <text>L-seryl-[protein] + ATP = O-phospho-L-seryl-[protein] + ADP + H(+)</text>
        <dbReference type="Rhea" id="RHEA:17989"/>
        <dbReference type="Rhea" id="RHEA-COMP:9863"/>
        <dbReference type="Rhea" id="RHEA-COMP:11604"/>
        <dbReference type="ChEBI" id="CHEBI:15378"/>
        <dbReference type="ChEBI" id="CHEBI:29999"/>
        <dbReference type="ChEBI" id="CHEBI:30616"/>
        <dbReference type="ChEBI" id="CHEBI:83421"/>
        <dbReference type="ChEBI" id="CHEBI:456216"/>
        <dbReference type="EC" id="2.7.11.1"/>
    </reaction>
</comment>
<evidence type="ECO:0000256" key="10">
    <source>
        <dbReference type="PIRSR" id="PIRSR000660-1"/>
    </source>
</evidence>
<dbReference type="SUPFAM" id="SSF56112">
    <property type="entry name" value="Protein kinase-like (PK-like)"/>
    <property type="match status" value="2"/>
</dbReference>
<dbReference type="Gene3D" id="3.10.110.10">
    <property type="entry name" value="Ubiquitin Conjugating Enzyme"/>
    <property type="match status" value="1"/>
</dbReference>
<dbReference type="EC" id="2.7.11.1" evidence="1"/>
<reference evidence="16 17" key="1">
    <citation type="submission" date="2015-01" db="EMBL/GenBank/DDBJ databases">
        <title>The Genome Sequence of Exophiala oligosperma CBS72588.</title>
        <authorList>
            <consortium name="The Broad Institute Genomics Platform"/>
            <person name="Cuomo C."/>
            <person name="de Hoog S."/>
            <person name="Gorbushina A."/>
            <person name="Stielow B."/>
            <person name="Teixiera M."/>
            <person name="Abouelleil A."/>
            <person name="Chapman S.B."/>
            <person name="Priest M."/>
            <person name="Young S.K."/>
            <person name="Wortman J."/>
            <person name="Nusbaum C."/>
            <person name="Birren B."/>
        </authorList>
    </citation>
    <scope>NUCLEOTIDE SEQUENCE [LARGE SCALE GENOMIC DNA]</scope>
    <source>
        <strain evidence="16 17">CBS 72588</strain>
    </source>
</reference>
<dbReference type="InterPro" id="IPR000719">
    <property type="entry name" value="Prot_kinase_dom"/>
</dbReference>
<dbReference type="Gene3D" id="1.10.510.10">
    <property type="entry name" value="Transferase(Phosphotransferase) domain 1"/>
    <property type="match status" value="2"/>
</dbReference>
<keyword evidence="4 11" id="KW-0547">Nucleotide-binding</keyword>
<evidence type="ECO:0000256" key="7">
    <source>
        <dbReference type="ARBA" id="ARBA00037982"/>
    </source>
</evidence>
<evidence type="ECO:0000256" key="8">
    <source>
        <dbReference type="ARBA" id="ARBA00047899"/>
    </source>
</evidence>
<dbReference type="PIRSF" id="PIRSF000660">
    <property type="entry name" value="Ser/Thr_PK_GCN2"/>
    <property type="match status" value="1"/>
</dbReference>
<evidence type="ECO:0000256" key="11">
    <source>
        <dbReference type="PIRSR" id="PIRSR000660-2"/>
    </source>
</evidence>
<feature type="compositionally biased region" description="Gly residues" evidence="13">
    <location>
        <begin position="1363"/>
        <end position="1372"/>
    </location>
</feature>
<dbReference type="InterPro" id="IPR050339">
    <property type="entry name" value="CC_SR_Kinase"/>
</dbReference>
<keyword evidence="2" id="KW-0723">Serine/threonine-protein kinase</keyword>
<dbReference type="SUPFAM" id="SSF55681">
    <property type="entry name" value="Class II aaRS and biotin synthetases"/>
    <property type="match status" value="1"/>
</dbReference>
<dbReference type="PROSITE" id="PS00107">
    <property type="entry name" value="PROTEIN_KINASE_ATP"/>
    <property type="match status" value="1"/>
</dbReference>
<sequence>MPTKKKTKPLAVQTPIPDPPTPNPPSFGRSHRGLEEEIADYPEIQRNEFLTTRAIYPDEFERVRGRKDAWQRYENLAFQVRIGPLESPDYFAKLIFEFPREYPKVRPKINILDVQPKDPAIRKRIEQITADYPRQHQGNECVYEVTSAIMDFLTEINLDKAAKKNEFSLEEERAAKEARTKKQQESVRRRQEEETEKQELLFESKVENEKQRRLKTITRKITGDENADFYDAPEEPIRFDQSMTSRDIVTSTPFKFKAVTGRSVILKRPDKKVLIVAPRVDIDRVQAPRFLLKMIYLPETIAPKAKLQKCMEVVEQDLESSKEHRHPNVVDLINYKIELMDLGQDVGQWNLTILSEFAEQGSLSDLLDIVGALSAARIRSWARQLADALLFFDQQGYVHPAVHAGNVMLFRSASGGVTVKLADGYGTQLRDLVRAAQSLSEPSEQDLPLWIPPELNSTPPRRSNKTCIWDLGIIIMQMAVEKNVKETYTSPYQVIAGCGFGTNATRLLTAMFQSETGKRPTAFELTRKAFFTEEREPIFRNTYPETPGTPSRRRRYSDRFVSRYHNDFEEVERIGKGGFGNVYRARLKLDGQFYAVKKIESTSERELEGILAEVTLLARLNHPYVVRYYNSWVEREDAEYIEESPQPRVPDRSLQQAPAISTGHDFLEVSVYRNQGAEYSSSDDDGNMFGYQEPPSLDEQEGYEDDNDPFKTDPESSRPDEAQAKEEEPESDPFSVRIPTSPGFMGSYDNNPFENSTESPSNSIAPTRSRTPLRQKQKSTLYIQMELCEGKTLWNRMKEGLSQDVPAVWRLFRRIVEGLAYIHAQSIVHRDLKPENIFLDAHDNPKIGDFGLATAGQTVSKPNVSKPGMTITDSWGVGTKGYTAPELLERGKKYDARADMYSLGIMFFEMCYPIPTQYEKNILLQGLAKQPPQLPAFFEEDIHQTQGEIISQLVNIDQQFRPTARELLDSGKIPEPLEEEKFQRFIDRLAEQNPEEYQDLIGKLFSKPNDPVSSLAWEDRSGESMVPVDPMLWISVTDQLKVIFRRHGAIEAPRQGIIPKTGFTPNPAVFLDPSGLTVQLPEDLTLPFARTLGQIPCNLAKTYCFGAVYRATVPGNQPRQVPEVDFDFVSQSARDLSLKEAEVIKVMDEILHEFPALAAREWTIYLTHADLIDIVLDFCRIKSHDVPQVKQALSYLSTGDGKWEKVRERLRSTAINIAETSVTDLSKFNVVGDVERVRTKFSQLFGQGDHLNKALSLFARLDELVHVLRQMSIQTQVLVAPLRNNAEHLYRGSVLFQCMEKSHRKLLAVGGRYDSLIQEFQTKSDKGSTRAVGFRLNILDLLAYVRGQSKAQQQQHHHKTGRYAGGGAGGGGGAETKTVPRYGDVLVTSFDPNTLKSVCVEVVSSLWAAGLSAELSEEFRSLEELERAYRVEGANYWLVIVRGGADRGMKVRSPTRAEHEVKLAELVGFLRLNMAKNK</sequence>
<feature type="binding site" evidence="11">
    <location>
        <begin position="574"/>
        <end position="582"/>
    </location>
    <ligand>
        <name>ATP</name>
        <dbReference type="ChEBI" id="CHEBI:30616"/>
    </ligand>
</feature>
<feature type="domain" description="Protein kinase" evidence="14">
    <location>
        <begin position="215"/>
        <end position="531"/>
    </location>
</feature>
<keyword evidence="17" id="KW-1185">Reference proteome</keyword>
<dbReference type="GO" id="GO:0005524">
    <property type="term" value="F:ATP binding"/>
    <property type="evidence" value="ECO:0007669"/>
    <property type="project" value="UniProtKB-UniRule"/>
</dbReference>
<gene>
    <name evidence="16" type="ORF">PV06_09610</name>
</gene>
<feature type="region of interest" description="Disordered" evidence="13">
    <location>
        <begin position="174"/>
        <end position="198"/>
    </location>
</feature>
<keyword evidence="3" id="KW-0808">Transferase</keyword>
<evidence type="ECO:0000256" key="6">
    <source>
        <dbReference type="ARBA" id="ARBA00022840"/>
    </source>
</evidence>
<dbReference type="PROSITE" id="PS00108">
    <property type="entry name" value="PROTEIN_KINASE_ST"/>
    <property type="match status" value="1"/>
</dbReference>
<dbReference type="Proteomes" id="UP000053342">
    <property type="component" value="Unassembled WGS sequence"/>
</dbReference>
<proteinExistence type="inferred from homology"/>
<feature type="domain" description="Protein kinase" evidence="14">
    <location>
        <begin position="568"/>
        <end position="986"/>
    </location>
</feature>
<dbReference type="Gene3D" id="3.40.50.800">
    <property type="entry name" value="Anticodon-binding domain"/>
    <property type="match status" value="1"/>
</dbReference>
<dbReference type="InterPro" id="IPR036621">
    <property type="entry name" value="Anticodon-bd_dom_sf"/>
</dbReference>
<evidence type="ECO:0000259" key="14">
    <source>
        <dbReference type="PROSITE" id="PS50011"/>
    </source>
</evidence>
<dbReference type="InterPro" id="IPR006575">
    <property type="entry name" value="RWD_dom"/>
</dbReference>
<accession>A0A0D2DSN0</accession>
<dbReference type="RefSeq" id="XP_016258875.1">
    <property type="nucleotide sequence ID" value="XM_016411068.1"/>
</dbReference>
<dbReference type="EMBL" id="KN847341">
    <property type="protein sequence ID" value="KIW38659.1"/>
    <property type="molecule type" value="Genomic_DNA"/>
</dbReference>
<keyword evidence="6 11" id="KW-0067">ATP-binding</keyword>
<evidence type="ECO:0000256" key="12">
    <source>
        <dbReference type="PROSITE-ProRule" id="PRU10141"/>
    </source>
</evidence>
<feature type="region of interest" description="Disordered" evidence="13">
    <location>
        <begin position="1"/>
        <end position="36"/>
    </location>
</feature>
<dbReference type="SMART" id="SM00220">
    <property type="entry name" value="S_TKc"/>
    <property type="match status" value="1"/>
</dbReference>
<dbReference type="InterPro" id="IPR016135">
    <property type="entry name" value="UBQ-conjugating_enzyme/RWD"/>
</dbReference>
<dbReference type="Pfam" id="PF00069">
    <property type="entry name" value="Pkinase"/>
    <property type="match status" value="3"/>
</dbReference>
<dbReference type="PANTHER" id="PTHR11042:SF136">
    <property type="entry name" value="EIF-2-ALPHA KINASE GCN2"/>
    <property type="match status" value="1"/>
</dbReference>
<evidence type="ECO:0000256" key="9">
    <source>
        <dbReference type="ARBA" id="ARBA00048679"/>
    </source>
</evidence>
<dbReference type="InterPro" id="IPR016255">
    <property type="entry name" value="Gcn2"/>
</dbReference>
<dbReference type="STRING" id="215243.A0A0D2DSN0"/>
<dbReference type="VEuPathDB" id="FungiDB:PV06_09610"/>
<dbReference type="PROSITE" id="PS50908">
    <property type="entry name" value="RWD"/>
    <property type="match status" value="1"/>
</dbReference>
<evidence type="ECO:0000256" key="13">
    <source>
        <dbReference type="SAM" id="MobiDB-lite"/>
    </source>
</evidence>
<dbReference type="Pfam" id="PF12745">
    <property type="entry name" value="HGTP_anticodon2"/>
    <property type="match status" value="1"/>
</dbReference>
<dbReference type="HOGENOM" id="CLU_001222_2_0_1"/>
<feature type="compositionally biased region" description="Basic and acidic residues" evidence="13">
    <location>
        <begin position="708"/>
        <end position="726"/>
    </location>
</feature>
<evidence type="ECO:0000256" key="2">
    <source>
        <dbReference type="ARBA" id="ARBA00022527"/>
    </source>
</evidence>
<dbReference type="InterPro" id="IPR045864">
    <property type="entry name" value="aa-tRNA-synth_II/BPL/LPL"/>
</dbReference>
<evidence type="ECO:0000256" key="1">
    <source>
        <dbReference type="ARBA" id="ARBA00012513"/>
    </source>
</evidence>
<dbReference type="GO" id="GO:0110031">
    <property type="term" value="P:negative regulation of G2/MI transition of meiotic cell cycle"/>
    <property type="evidence" value="ECO:0007669"/>
    <property type="project" value="TreeGrafter"/>
</dbReference>
<evidence type="ECO:0000313" key="17">
    <source>
        <dbReference type="Proteomes" id="UP000053342"/>
    </source>
</evidence>
<dbReference type="GO" id="GO:0005737">
    <property type="term" value="C:cytoplasm"/>
    <property type="evidence" value="ECO:0007669"/>
    <property type="project" value="TreeGrafter"/>
</dbReference>
<dbReference type="GO" id="GO:0005634">
    <property type="term" value="C:nucleus"/>
    <property type="evidence" value="ECO:0007669"/>
    <property type="project" value="TreeGrafter"/>
</dbReference>
<protein>
    <recommendedName>
        <fullName evidence="1">non-specific serine/threonine protein kinase</fullName>
        <ecNumber evidence="1">2.7.11.1</ecNumber>
    </recommendedName>
</protein>
<evidence type="ECO:0000259" key="15">
    <source>
        <dbReference type="PROSITE" id="PS50908"/>
    </source>
</evidence>
<dbReference type="Gene3D" id="3.30.930.10">
    <property type="entry name" value="Bira Bifunctional Protein, Domain 2"/>
    <property type="match status" value="1"/>
</dbReference>
<dbReference type="PANTHER" id="PTHR11042">
    <property type="entry name" value="EUKARYOTIC TRANSLATION INITIATION FACTOR 2-ALPHA KINASE EIF2-ALPHA KINASE -RELATED"/>
    <property type="match status" value="1"/>
</dbReference>
<keyword evidence="5" id="KW-0418">Kinase</keyword>
<comment type="similarity">
    <text evidence="7">Belongs to the protein kinase superfamily. Ser/Thr protein kinase family. GCN2 subfamily.</text>
</comment>
<feature type="compositionally biased region" description="Pro residues" evidence="13">
    <location>
        <begin position="16"/>
        <end position="25"/>
    </location>
</feature>
<dbReference type="Pfam" id="PF13393">
    <property type="entry name" value="tRNA-synt_His"/>
    <property type="match status" value="1"/>
</dbReference>
<evidence type="ECO:0000256" key="4">
    <source>
        <dbReference type="ARBA" id="ARBA00022741"/>
    </source>
</evidence>
<evidence type="ECO:0000256" key="3">
    <source>
        <dbReference type="ARBA" id="ARBA00022679"/>
    </source>
</evidence>
<feature type="binding site" evidence="11">
    <location>
        <position position="597"/>
    </location>
    <ligand>
        <name>ATP</name>
        <dbReference type="ChEBI" id="CHEBI:30616"/>
    </ligand>
</feature>
<dbReference type="OrthoDB" id="341578at2759"/>
<dbReference type="GO" id="GO:0000077">
    <property type="term" value="P:DNA damage checkpoint signaling"/>
    <property type="evidence" value="ECO:0007669"/>
    <property type="project" value="InterPro"/>
</dbReference>
<feature type="compositionally biased region" description="Acidic residues" evidence="13">
    <location>
        <begin position="696"/>
        <end position="707"/>
    </location>
</feature>
<feature type="region of interest" description="Disordered" evidence="13">
    <location>
        <begin position="677"/>
        <end position="776"/>
    </location>
</feature>
<name>A0A0D2DSN0_9EURO</name>
<dbReference type="SUPFAM" id="SSF54495">
    <property type="entry name" value="UBC-like"/>
    <property type="match status" value="1"/>
</dbReference>
<organism evidence="16 17">
    <name type="scientific">Exophiala oligosperma</name>
    <dbReference type="NCBI Taxonomy" id="215243"/>
    <lineage>
        <taxon>Eukaryota</taxon>
        <taxon>Fungi</taxon>
        <taxon>Dikarya</taxon>
        <taxon>Ascomycota</taxon>
        <taxon>Pezizomycotina</taxon>
        <taxon>Eurotiomycetes</taxon>
        <taxon>Chaetothyriomycetidae</taxon>
        <taxon>Chaetothyriales</taxon>
        <taxon>Herpotrichiellaceae</taxon>
        <taxon>Exophiala</taxon>
    </lineage>
</organism>
<comment type="catalytic activity">
    <reaction evidence="8">
        <text>L-threonyl-[protein] + ATP = O-phospho-L-threonyl-[protein] + ADP + H(+)</text>
        <dbReference type="Rhea" id="RHEA:46608"/>
        <dbReference type="Rhea" id="RHEA-COMP:11060"/>
        <dbReference type="Rhea" id="RHEA-COMP:11605"/>
        <dbReference type="ChEBI" id="CHEBI:15378"/>
        <dbReference type="ChEBI" id="CHEBI:30013"/>
        <dbReference type="ChEBI" id="CHEBI:30616"/>
        <dbReference type="ChEBI" id="CHEBI:61977"/>
        <dbReference type="ChEBI" id="CHEBI:456216"/>
        <dbReference type="EC" id="2.7.11.1"/>
    </reaction>
</comment>
<dbReference type="GO" id="GO:0004713">
    <property type="term" value="F:protein tyrosine kinase activity"/>
    <property type="evidence" value="ECO:0007669"/>
    <property type="project" value="TreeGrafter"/>
</dbReference>
<dbReference type="InterPro" id="IPR024435">
    <property type="entry name" value="HisRS-related_dom"/>
</dbReference>
<feature type="compositionally biased region" description="Polar residues" evidence="13">
    <location>
        <begin position="748"/>
        <end position="770"/>
    </location>
</feature>